<dbReference type="RefSeq" id="WP_409355558.1">
    <property type="nucleotide sequence ID" value="NZ_JBJXVJ010000001.1"/>
</dbReference>
<evidence type="ECO:0000256" key="1">
    <source>
        <dbReference type="SAM" id="SignalP"/>
    </source>
</evidence>
<reference evidence="2 3" key="1">
    <citation type="submission" date="2024-12" db="EMBL/GenBank/DDBJ databases">
        <title>Draft genome sequence of Chryseobacterium kwangjuense AG447.</title>
        <authorList>
            <person name="Cheptsov V.S."/>
            <person name="Belov A."/>
            <person name="Zavarzina A.G."/>
        </authorList>
    </citation>
    <scope>NUCLEOTIDE SEQUENCE [LARGE SCALE GENOMIC DNA]</scope>
    <source>
        <strain evidence="2 3">AG447</strain>
    </source>
</reference>
<feature type="chain" id="PRO_5045931634" evidence="1">
    <location>
        <begin position="20"/>
        <end position="454"/>
    </location>
</feature>
<dbReference type="EMBL" id="JBJXVJ010000001">
    <property type="protein sequence ID" value="MFN1215782.1"/>
    <property type="molecule type" value="Genomic_DNA"/>
</dbReference>
<dbReference type="Proteomes" id="UP001634154">
    <property type="component" value="Unassembled WGS sequence"/>
</dbReference>
<name>A0ABW9JZF2_9FLAO</name>
<evidence type="ECO:0000313" key="2">
    <source>
        <dbReference type="EMBL" id="MFN1215782.1"/>
    </source>
</evidence>
<proteinExistence type="predicted"/>
<gene>
    <name evidence="2" type="ORF">ACKW6Q_02235</name>
</gene>
<organism evidence="2 3">
    <name type="scientific">Chryseobacterium kwangjuense</name>
    <dbReference type="NCBI Taxonomy" id="267125"/>
    <lineage>
        <taxon>Bacteria</taxon>
        <taxon>Pseudomonadati</taxon>
        <taxon>Bacteroidota</taxon>
        <taxon>Flavobacteriia</taxon>
        <taxon>Flavobacteriales</taxon>
        <taxon>Weeksellaceae</taxon>
        <taxon>Chryseobacterium group</taxon>
        <taxon>Chryseobacterium</taxon>
    </lineage>
</organism>
<sequence length="454" mass="47927">MKKNFILFGTLLVSGLTFAQVGVNTATPQATLDVVGKPADTSSLDGVIAPRITGEQLRSKTYAAAQQGALVYVTAADTAPAGQTIHVTNGGYYYFDGVLWQAVKSDPINIYNANGSLTENRTVNLNGKRLMLTSAERDIYFDNNGRIANIAKGTNEADIFISSGSGSTYNRFDMQSFPGGQINLTATGAGAEQMLIGTHITTNPAPILFSTSAGSNALGTEKMRITGEGNIGVDTSDPTEKFDNNGITRLRNLPLDGTANAIYTTSSGEASPVQDQTFTATRTVVADDNGVLGYVNTLPSDAGTSRVLVMANASGTQDVGGQFIPNAAIGQFTNESLDIYNAWTNNVFTVPASLGGVYIIVMQNSNTHTSTGTATPTWHTAAYYEKSTDGGSSWTTMIKDTYSNLAGTIVDNGNTLYWTGFLNAGDKVRVRFSCNATTANTINYGGISITKLAQ</sequence>
<keyword evidence="3" id="KW-1185">Reference proteome</keyword>
<feature type="signal peptide" evidence="1">
    <location>
        <begin position="1"/>
        <end position="19"/>
    </location>
</feature>
<evidence type="ECO:0000313" key="3">
    <source>
        <dbReference type="Proteomes" id="UP001634154"/>
    </source>
</evidence>
<keyword evidence="1" id="KW-0732">Signal</keyword>
<protein>
    <submittedName>
        <fullName evidence="2">Uncharacterized protein</fullName>
    </submittedName>
</protein>
<accession>A0ABW9JZF2</accession>
<comment type="caution">
    <text evidence="2">The sequence shown here is derived from an EMBL/GenBank/DDBJ whole genome shotgun (WGS) entry which is preliminary data.</text>
</comment>